<evidence type="ECO:0000256" key="7">
    <source>
        <dbReference type="SAM" id="Phobius"/>
    </source>
</evidence>
<dbReference type="GO" id="GO:0015293">
    <property type="term" value="F:symporter activity"/>
    <property type="evidence" value="ECO:0007669"/>
    <property type="project" value="UniProtKB-KW"/>
</dbReference>
<keyword evidence="4" id="KW-0769">Symport</keyword>
<evidence type="ECO:0000256" key="2">
    <source>
        <dbReference type="ARBA" id="ARBA00022448"/>
    </source>
</evidence>
<evidence type="ECO:0000313" key="9">
    <source>
        <dbReference type="Proteomes" id="UP000183649"/>
    </source>
</evidence>
<reference evidence="9" key="1">
    <citation type="submission" date="2015-08" db="EMBL/GenBank/DDBJ databases">
        <authorList>
            <person name="Varghese N."/>
        </authorList>
    </citation>
    <scope>NUCLEOTIDE SEQUENCE [LARGE SCALE GENOMIC DNA]</scope>
    <source>
        <strain evidence="9">DSM 18181</strain>
    </source>
</reference>
<protein>
    <submittedName>
        <fullName evidence="8">Mn2+ and Fe2+ transporters of the NRAMP family</fullName>
    </submittedName>
</protein>
<dbReference type="EMBL" id="CYHF01000005">
    <property type="protein sequence ID" value="CUA97334.1"/>
    <property type="molecule type" value="Genomic_DNA"/>
</dbReference>
<keyword evidence="5 7" id="KW-1133">Transmembrane helix</keyword>
<keyword evidence="9" id="KW-1185">Reference proteome</keyword>
<dbReference type="AlphaFoldDB" id="A0A0K6I2G0"/>
<feature type="transmembrane region" description="Helical" evidence="7">
    <location>
        <begin position="236"/>
        <end position="261"/>
    </location>
</feature>
<proteinExistence type="predicted"/>
<dbReference type="GO" id="GO:0015086">
    <property type="term" value="F:cadmium ion transmembrane transporter activity"/>
    <property type="evidence" value="ECO:0007669"/>
    <property type="project" value="TreeGrafter"/>
</dbReference>
<name>A0A0K6I2G0_9BURK</name>
<dbReference type="GO" id="GO:0005384">
    <property type="term" value="F:manganese ion transmembrane transporter activity"/>
    <property type="evidence" value="ECO:0007669"/>
    <property type="project" value="TreeGrafter"/>
</dbReference>
<feature type="transmembrane region" description="Helical" evidence="7">
    <location>
        <begin position="365"/>
        <end position="383"/>
    </location>
</feature>
<feature type="transmembrane region" description="Helical" evidence="7">
    <location>
        <begin position="20"/>
        <end position="36"/>
    </location>
</feature>
<feature type="transmembrane region" description="Helical" evidence="7">
    <location>
        <begin position="291"/>
        <end position="313"/>
    </location>
</feature>
<dbReference type="Proteomes" id="UP000183649">
    <property type="component" value="Unassembled WGS sequence"/>
</dbReference>
<dbReference type="PANTHER" id="PTHR11706">
    <property type="entry name" value="SOLUTE CARRIER PROTEIN FAMILY 11 MEMBER"/>
    <property type="match status" value="1"/>
</dbReference>
<dbReference type="InterPro" id="IPR001046">
    <property type="entry name" value="NRAMP_fam"/>
</dbReference>
<evidence type="ECO:0000256" key="5">
    <source>
        <dbReference type="ARBA" id="ARBA00022989"/>
    </source>
</evidence>
<feature type="transmembrane region" description="Helical" evidence="7">
    <location>
        <begin position="334"/>
        <end position="353"/>
    </location>
</feature>
<dbReference type="PANTHER" id="PTHR11706:SF33">
    <property type="entry name" value="NATURAL RESISTANCE-ASSOCIATED MACROPHAGE PROTEIN 2"/>
    <property type="match status" value="1"/>
</dbReference>
<gene>
    <name evidence="8" type="ORF">Ga0061069_105222</name>
</gene>
<dbReference type="GO" id="GO:0034755">
    <property type="term" value="P:iron ion transmembrane transport"/>
    <property type="evidence" value="ECO:0007669"/>
    <property type="project" value="TreeGrafter"/>
</dbReference>
<dbReference type="Pfam" id="PF01566">
    <property type="entry name" value="Nramp"/>
    <property type="match status" value="1"/>
</dbReference>
<evidence type="ECO:0000256" key="1">
    <source>
        <dbReference type="ARBA" id="ARBA00004141"/>
    </source>
</evidence>
<feature type="transmembrane region" description="Helical" evidence="7">
    <location>
        <begin position="395"/>
        <end position="416"/>
    </location>
</feature>
<evidence type="ECO:0000256" key="3">
    <source>
        <dbReference type="ARBA" id="ARBA00022692"/>
    </source>
</evidence>
<feature type="transmembrane region" description="Helical" evidence="7">
    <location>
        <begin position="196"/>
        <end position="215"/>
    </location>
</feature>
<sequence length="421" mass="44326">MLMSASPSLQQPGSAPLSRLAVFFAVLGPGLVVMLADTDVGSVITAAQSGAQWGYQLLSLQLVLIPILYVVQELTVRLGIFTGKGHGELIRETFGGGWAWVSVAGLAVASVGAIITEFSGVAGVGSLFGVPRGWSLSLAALFLLAVVWTGSYRRVERVAIALGLFELVFVWVAFRAPIHGTQVWEGLRHLPMHHPAYWYLVAANIGAVIMPWMVFYQQSAVADKGLKPEQYTAARWDTAIGAALTQLIMAAVLMVTAAVLWNGHSTAPLNTVGQIAQALTPSLGEELGRTLFGLGILGAAMVAAIVVALAAAWGFGEVTGYKHSLEQHPTEAPWFYAVFSAGVIGGALVVAFVPDLVALSIGVEVMNALMLPLVLGFLVALATKALPPEHRLRGGYFWLVVAVVLLTAGLGVYGGLSSLFS</sequence>
<comment type="subcellular location">
    <subcellularLocation>
        <location evidence="1">Membrane</location>
        <topology evidence="1">Multi-pass membrane protein</topology>
    </subcellularLocation>
</comment>
<evidence type="ECO:0000313" key="8">
    <source>
        <dbReference type="EMBL" id="CUA97334.1"/>
    </source>
</evidence>
<keyword evidence="3 7" id="KW-0812">Transmembrane</keyword>
<keyword evidence="2" id="KW-0813">Transport</keyword>
<organism evidence="8 9">
    <name type="scientific">Thiomonas bhubaneswarensis</name>
    <dbReference type="NCBI Taxonomy" id="339866"/>
    <lineage>
        <taxon>Bacteria</taxon>
        <taxon>Pseudomonadati</taxon>
        <taxon>Pseudomonadota</taxon>
        <taxon>Betaproteobacteria</taxon>
        <taxon>Burkholderiales</taxon>
        <taxon>Thiomonas</taxon>
    </lineage>
</organism>
<feature type="transmembrane region" description="Helical" evidence="7">
    <location>
        <begin position="133"/>
        <end position="151"/>
    </location>
</feature>
<feature type="transmembrane region" description="Helical" evidence="7">
    <location>
        <begin position="158"/>
        <end position="176"/>
    </location>
</feature>
<feature type="transmembrane region" description="Helical" evidence="7">
    <location>
        <begin position="56"/>
        <end position="76"/>
    </location>
</feature>
<feature type="transmembrane region" description="Helical" evidence="7">
    <location>
        <begin position="97"/>
        <end position="121"/>
    </location>
</feature>
<evidence type="ECO:0000256" key="6">
    <source>
        <dbReference type="ARBA" id="ARBA00023136"/>
    </source>
</evidence>
<keyword evidence="6 7" id="KW-0472">Membrane</keyword>
<dbReference type="GO" id="GO:0005886">
    <property type="term" value="C:plasma membrane"/>
    <property type="evidence" value="ECO:0007669"/>
    <property type="project" value="TreeGrafter"/>
</dbReference>
<dbReference type="STRING" id="339866.GCA_001418255_01728"/>
<accession>A0A0K6I2G0</accession>
<evidence type="ECO:0000256" key="4">
    <source>
        <dbReference type="ARBA" id="ARBA00022847"/>
    </source>
</evidence>